<dbReference type="STRING" id="936756.ATE80_15220"/>
<feature type="compositionally biased region" description="Basic and acidic residues" evidence="1">
    <location>
        <begin position="715"/>
        <end position="730"/>
    </location>
</feature>
<organism evidence="3 4">
    <name type="scientific">Streptomyces kanasensis</name>
    <dbReference type="NCBI Taxonomy" id="936756"/>
    <lineage>
        <taxon>Bacteria</taxon>
        <taxon>Bacillati</taxon>
        <taxon>Actinomycetota</taxon>
        <taxon>Actinomycetes</taxon>
        <taxon>Kitasatosporales</taxon>
        <taxon>Streptomycetaceae</taxon>
        <taxon>Streptomyces</taxon>
    </lineage>
</organism>
<feature type="compositionally biased region" description="Low complexity" evidence="1">
    <location>
        <begin position="452"/>
        <end position="462"/>
    </location>
</feature>
<keyword evidence="2" id="KW-0472">Membrane</keyword>
<dbReference type="RefSeq" id="WP_058942751.1">
    <property type="nucleotide sequence ID" value="NZ_LNSV01000034.1"/>
</dbReference>
<evidence type="ECO:0000256" key="2">
    <source>
        <dbReference type="SAM" id="Phobius"/>
    </source>
</evidence>
<gene>
    <name evidence="3" type="ORF">ATE80_15220</name>
</gene>
<evidence type="ECO:0008006" key="5">
    <source>
        <dbReference type="Google" id="ProtNLM"/>
    </source>
</evidence>
<dbReference type="InterPro" id="IPR045931">
    <property type="entry name" value="DUF6350"/>
</dbReference>
<dbReference type="OrthoDB" id="3742900at2"/>
<feature type="transmembrane region" description="Helical" evidence="2">
    <location>
        <begin position="360"/>
        <end position="382"/>
    </location>
</feature>
<keyword evidence="2" id="KW-0812">Transmembrane</keyword>
<accession>A0A100Y5C0</accession>
<proteinExistence type="predicted"/>
<feature type="region of interest" description="Disordered" evidence="1">
    <location>
        <begin position="427"/>
        <end position="494"/>
    </location>
</feature>
<feature type="transmembrane region" description="Helical" evidence="2">
    <location>
        <begin position="319"/>
        <end position="339"/>
    </location>
</feature>
<dbReference type="Pfam" id="PF19877">
    <property type="entry name" value="DUF6350"/>
    <property type="match status" value="1"/>
</dbReference>
<feature type="compositionally biased region" description="Low complexity" evidence="1">
    <location>
        <begin position="524"/>
        <end position="535"/>
    </location>
</feature>
<feature type="transmembrane region" description="Helical" evidence="2">
    <location>
        <begin position="208"/>
        <end position="234"/>
    </location>
</feature>
<feature type="compositionally biased region" description="Basic residues" evidence="1">
    <location>
        <begin position="463"/>
        <end position="473"/>
    </location>
</feature>
<name>A0A100Y5C0_9ACTN</name>
<feature type="compositionally biased region" description="Acidic residues" evidence="1">
    <location>
        <begin position="649"/>
        <end position="658"/>
    </location>
</feature>
<protein>
    <recommendedName>
        <fullName evidence="5">Integral membrane protein</fullName>
    </recommendedName>
</protein>
<evidence type="ECO:0000256" key="1">
    <source>
        <dbReference type="SAM" id="MobiDB-lite"/>
    </source>
</evidence>
<dbReference type="AlphaFoldDB" id="A0A100Y5C0"/>
<sequence>MTASLSETPGTEHTVVYGGSAAAVAAATFARGVVAAGLGLGALAVLVTVLWIGSPYPDSGPGGALHVAAGLWLLAHGVEPVRPGTFGGGGPAPVGVVPLLLAALPLWLAYRTARDALEPGGTRRRPPAGGAVGAVTTGYLTVVACAALYAADGPLRVDPLDVALHVPPVVLLAAAAGVWSACGHPLGPLPGWLPAWLRRTVARSRTVVAVRAAAGALLALLVGGVLLVAGSLLWHGGAARDSLMGLSGDWAGRVAVLLLALALLPNAAVWAAAYGLGPGFTLGTGAVVTPLATTGAPAVPDFPLLAAVPLDPRGGGWPAVALAAAVPVAAGLVAGWRTAGEAAPPLARRDEAWSVGRTAGTASLAALVCGAATAVLAAYAGGPLGAGRLAQFGPVWWAAGAAALAWTALLAVPVALSLRAWRVRDRSTTPDHPQAPQAPEPEVGAQDGAAGGRSRWSWPSRVRVVRPRGRHRASTAPPGAPAPATPAAGGSAPVVRAAGPEADVLFDVEADTPGEYTGGHAGYTPTGGPEPAADGEAGHGWAAGQYWLDAHGGTRPQGAGTLGEAPAPDTATSDPADAHGAGVHGGAAAEGVGVHGDVEAHADGPGHPDVPVGAEWDDPDAHAARWAAFRAVSQGPAAAVPPPDPPATADDDTDDWDGPDVPHPDPHHEAGTPPLVHAPAPPLHDPGPLHDLVETPAADPDDDPVGAPDCPPAPRDYHPAPAPDRDHDPDAVGAADGTGRCPDPCPDPDLHPDPWSVVGSGPGPDDGRPAQP</sequence>
<comment type="caution">
    <text evidence="3">The sequence shown here is derived from an EMBL/GenBank/DDBJ whole genome shotgun (WGS) entry which is preliminary data.</text>
</comment>
<feature type="transmembrane region" description="Helical" evidence="2">
    <location>
        <begin position="131"/>
        <end position="151"/>
    </location>
</feature>
<dbReference type="Proteomes" id="UP000054011">
    <property type="component" value="Unassembled WGS sequence"/>
</dbReference>
<feature type="compositionally biased region" description="Low complexity" evidence="1">
    <location>
        <begin position="624"/>
        <end position="638"/>
    </location>
</feature>
<evidence type="ECO:0000313" key="4">
    <source>
        <dbReference type="Proteomes" id="UP000054011"/>
    </source>
</evidence>
<feature type="transmembrane region" description="Helical" evidence="2">
    <location>
        <begin position="33"/>
        <end position="53"/>
    </location>
</feature>
<feature type="transmembrane region" description="Helical" evidence="2">
    <location>
        <begin position="163"/>
        <end position="187"/>
    </location>
</feature>
<feature type="region of interest" description="Disordered" evidence="1">
    <location>
        <begin position="512"/>
        <end position="772"/>
    </location>
</feature>
<feature type="transmembrane region" description="Helical" evidence="2">
    <location>
        <begin position="92"/>
        <end position="110"/>
    </location>
</feature>
<feature type="transmembrane region" description="Helical" evidence="2">
    <location>
        <begin position="280"/>
        <end position="299"/>
    </location>
</feature>
<feature type="compositionally biased region" description="Basic and acidic residues" evidence="1">
    <location>
        <begin position="660"/>
        <end position="670"/>
    </location>
</feature>
<reference evidence="3 4" key="1">
    <citation type="submission" date="2015-11" db="EMBL/GenBank/DDBJ databases">
        <title>Genome-wide analysis reveals the secondary metabolome in Streptomyces kanasensis ZX01.</title>
        <authorList>
            <person name="Zhang G."/>
            <person name="Han L."/>
            <person name="Feng J."/>
            <person name="Zhang X."/>
        </authorList>
    </citation>
    <scope>NUCLEOTIDE SEQUENCE [LARGE SCALE GENOMIC DNA]</scope>
    <source>
        <strain evidence="3 4">ZX01</strain>
    </source>
</reference>
<feature type="transmembrane region" description="Helical" evidence="2">
    <location>
        <begin position="254"/>
        <end position="273"/>
    </location>
</feature>
<keyword evidence="4" id="KW-1185">Reference proteome</keyword>
<feature type="transmembrane region" description="Helical" evidence="2">
    <location>
        <begin position="394"/>
        <end position="416"/>
    </location>
</feature>
<feature type="compositionally biased region" description="Basic and acidic residues" evidence="1">
    <location>
        <begin position="596"/>
        <end position="606"/>
    </location>
</feature>
<feature type="compositionally biased region" description="Low complexity" evidence="1">
    <location>
        <begin position="565"/>
        <end position="592"/>
    </location>
</feature>
<keyword evidence="2" id="KW-1133">Transmembrane helix</keyword>
<evidence type="ECO:0000313" key="3">
    <source>
        <dbReference type="EMBL" id="KUH37984.1"/>
    </source>
</evidence>
<dbReference type="EMBL" id="LNSV01000034">
    <property type="protein sequence ID" value="KUH37984.1"/>
    <property type="molecule type" value="Genomic_DNA"/>
</dbReference>